<feature type="binding site" evidence="3">
    <location>
        <position position="82"/>
    </location>
    <ligand>
        <name>Zn(2+)</name>
        <dbReference type="ChEBI" id="CHEBI:29105"/>
        <label>1</label>
        <note>catalytic</note>
    </ligand>
</feature>
<dbReference type="PIRSF" id="PIRSF001359">
    <property type="entry name" value="F_bP_aldolase_II"/>
    <property type="match status" value="1"/>
</dbReference>
<dbReference type="PANTHER" id="PTHR30304:SF0">
    <property type="entry name" value="D-TAGATOSE-1,6-BISPHOSPHATE ALDOLASE SUBUNIT GATY-RELATED"/>
    <property type="match status" value="1"/>
</dbReference>
<dbReference type="Pfam" id="PF01116">
    <property type="entry name" value="F_bP_aldolase"/>
    <property type="match status" value="1"/>
</dbReference>
<dbReference type="PANTHER" id="PTHR30304">
    <property type="entry name" value="D-TAGATOSE-1,6-BISPHOSPHATE ALDOLASE"/>
    <property type="match status" value="1"/>
</dbReference>
<dbReference type="Proteomes" id="UP000229740">
    <property type="component" value="Unassembled WGS sequence"/>
</dbReference>
<proteinExistence type="predicted"/>
<comment type="cofactor">
    <cofactor evidence="3">
        <name>Zn(2+)</name>
        <dbReference type="ChEBI" id="CHEBI:29105"/>
    </cofactor>
    <text evidence="3">Binds 2 Zn(2+) ions per subunit. One is catalytic and the other provides a structural contribution.</text>
</comment>
<feature type="binding site" evidence="3">
    <location>
        <position position="143"/>
    </location>
    <ligand>
        <name>Zn(2+)</name>
        <dbReference type="ChEBI" id="CHEBI:29105"/>
        <label>2</label>
    </ligand>
</feature>
<sequence>MLDAKSLMYNAYKAGTVIPSFNIPYLPMMEAVIRALQETRCFGQVAVARPDWEKFEARSIRTVYERYQDLKDERVTGLHLDHVPVIDEDHKEVDYLSIISEAVELGFGSVMVDASRLSLEGNIGAVKKVVDIAHAKGVAVEAELGAVMGHEDGPMPSYEELFSSGMGFTDPEEAREFVDKSGVDWLSVAVGSVHGALSETRRHEKKVNARLNIKRIQEIRSIIDRPLVLHGGSGIQKSYILDAFKNGVAKLNIGTVIRQAYEEGLANSVEQGQDNVYRSTVSLIKDELEIEGSAALINPA</sequence>
<feature type="binding site" evidence="2">
    <location>
        <begin position="252"/>
        <end position="255"/>
    </location>
    <ligand>
        <name>dihydroxyacetone phosphate</name>
        <dbReference type="ChEBI" id="CHEBI:57642"/>
    </ligand>
</feature>
<evidence type="ECO:0000256" key="2">
    <source>
        <dbReference type="PIRSR" id="PIRSR001359-2"/>
    </source>
</evidence>
<keyword evidence="3" id="KW-0862">Zinc</keyword>
<dbReference type="EMBL" id="PDPS01000020">
    <property type="protein sequence ID" value="PID59123.1"/>
    <property type="molecule type" value="Genomic_DNA"/>
</dbReference>
<reference evidence="4 5" key="1">
    <citation type="submission" date="2017-10" db="EMBL/GenBank/DDBJ databases">
        <title>Novel microbial diversity and functional potential in the marine mammal oral microbiome.</title>
        <authorList>
            <person name="Dudek N.K."/>
            <person name="Sun C.L."/>
            <person name="Burstein D."/>
            <person name="Kantor R.S."/>
            <person name="Aliaga Goltsman D.S."/>
            <person name="Bik E.M."/>
            <person name="Thomas B.C."/>
            <person name="Banfield J.F."/>
            <person name="Relman D.A."/>
        </authorList>
    </citation>
    <scope>NUCLEOTIDE SEQUENCE [LARGE SCALE GENOMIC DNA]</scope>
    <source>
        <strain evidence="4">DOLZORAL124_49_17</strain>
    </source>
</reference>
<evidence type="ECO:0000256" key="3">
    <source>
        <dbReference type="PIRSR" id="PIRSR001359-3"/>
    </source>
</evidence>
<evidence type="ECO:0008006" key="6">
    <source>
        <dbReference type="Google" id="ProtNLM"/>
    </source>
</evidence>
<dbReference type="GO" id="GO:0005975">
    <property type="term" value="P:carbohydrate metabolic process"/>
    <property type="evidence" value="ECO:0007669"/>
    <property type="project" value="InterPro"/>
</dbReference>
<keyword evidence="3" id="KW-0479">Metal-binding</keyword>
<dbReference type="InterPro" id="IPR000771">
    <property type="entry name" value="FBA_II"/>
</dbReference>
<accession>A0A2G6EAK4</accession>
<feature type="binding site" evidence="3">
    <location>
        <position position="113"/>
    </location>
    <ligand>
        <name>Zn(2+)</name>
        <dbReference type="ChEBI" id="CHEBI:29105"/>
        <label>2</label>
    </ligand>
</feature>
<evidence type="ECO:0000313" key="5">
    <source>
        <dbReference type="Proteomes" id="UP000229740"/>
    </source>
</evidence>
<dbReference type="Gene3D" id="3.20.20.70">
    <property type="entry name" value="Aldolase class I"/>
    <property type="match status" value="1"/>
</dbReference>
<feature type="active site" description="Proton donor" evidence="1">
    <location>
        <position position="81"/>
    </location>
</feature>
<comment type="caution">
    <text evidence="4">The sequence shown here is derived from an EMBL/GenBank/DDBJ whole genome shotgun (WGS) entry which is preliminary data.</text>
</comment>
<feature type="binding site" evidence="2">
    <location>
        <begin position="231"/>
        <end position="233"/>
    </location>
    <ligand>
        <name>dihydroxyacetone phosphate</name>
        <dbReference type="ChEBI" id="CHEBI:57642"/>
    </ligand>
</feature>
<dbReference type="SUPFAM" id="SSF51569">
    <property type="entry name" value="Aldolase"/>
    <property type="match status" value="1"/>
</dbReference>
<feature type="binding site" evidence="3">
    <location>
        <position position="194"/>
    </location>
    <ligand>
        <name>Zn(2+)</name>
        <dbReference type="ChEBI" id="CHEBI:29105"/>
        <label>1</label>
        <note>catalytic</note>
    </ligand>
</feature>
<feature type="binding site" evidence="3">
    <location>
        <position position="230"/>
    </location>
    <ligand>
        <name>Zn(2+)</name>
        <dbReference type="ChEBI" id="CHEBI:29105"/>
        <label>1</label>
        <note>catalytic</note>
    </ligand>
</feature>
<dbReference type="PROSITE" id="PS00806">
    <property type="entry name" value="ALDOLASE_CLASS_II_2"/>
    <property type="match status" value="1"/>
</dbReference>
<organism evidence="4 5">
    <name type="scientific">candidate division KSB3 bacterium</name>
    <dbReference type="NCBI Taxonomy" id="2044937"/>
    <lineage>
        <taxon>Bacteria</taxon>
        <taxon>candidate division KSB3</taxon>
    </lineage>
</organism>
<name>A0A2G6EAK4_9BACT</name>
<gene>
    <name evidence="4" type="ORF">CSB45_01580</name>
</gene>
<evidence type="ECO:0000313" key="4">
    <source>
        <dbReference type="EMBL" id="PID59123.1"/>
    </source>
</evidence>
<dbReference type="InterPro" id="IPR013785">
    <property type="entry name" value="Aldolase_TIM"/>
</dbReference>
<dbReference type="AlphaFoldDB" id="A0A2G6EAK4"/>
<evidence type="ECO:0000256" key="1">
    <source>
        <dbReference type="PIRSR" id="PIRSR001359-1"/>
    </source>
</evidence>
<protein>
    <recommendedName>
        <fullName evidence="6">Tagatose-bisphosphate aldolase</fullName>
    </recommendedName>
</protein>
<feature type="binding site" evidence="2">
    <location>
        <position position="195"/>
    </location>
    <ligand>
        <name>dihydroxyacetone phosphate</name>
        <dbReference type="ChEBI" id="CHEBI:57642"/>
    </ligand>
</feature>
<dbReference type="InterPro" id="IPR050246">
    <property type="entry name" value="Class_II_FBP_aldolase"/>
</dbReference>
<dbReference type="GO" id="GO:0008270">
    <property type="term" value="F:zinc ion binding"/>
    <property type="evidence" value="ECO:0007669"/>
    <property type="project" value="InterPro"/>
</dbReference>
<dbReference type="GO" id="GO:0016832">
    <property type="term" value="F:aldehyde-lyase activity"/>
    <property type="evidence" value="ECO:0007669"/>
    <property type="project" value="InterPro"/>
</dbReference>